<comment type="caution">
    <text evidence="7">The sequence shown here is derived from an EMBL/GenBank/DDBJ whole genome shotgun (WGS) entry which is preliminary data.</text>
</comment>
<comment type="subcellular location">
    <subcellularLocation>
        <location evidence="1">Membrane</location>
        <topology evidence="1">Multi-pass membrane protein</topology>
    </subcellularLocation>
</comment>
<keyword evidence="8" id="KW-1185">Reference proteome</keyword>
<reference evidence="7 8" key="1">
    <citation type="submission" date="2021-01" db="EMBL/GenBank/DDBJ databases">
        <title>Genomic Encyclopedia of Type Strains, Phase IV (KMG-IV): sequencing the most valuable type-strain genomes for metagenomic binning, comparative biology and taxonomic classification.</title>
        <authorList>
            <person name="Goeker M."/>
        </authorList>
    </citation>
    <scope>NUCLEOTIDE SEQUENCE [LARGE SCALE GENOMIC DNA]</scope>
    <source>
        <strain evidence="7 8">DSM 27513</strain>
    </source>
</reference>
<dbReference type="Proteomes" id="UP000809081">
    <property type="component" value="Unassembled WGS sequence"/>
</dbReference>
<sequence>MFTPKELVDQAIQSGEAKANNSYLTTFILGIFASSFIALAGVSVIRVMALLPKEFGSLSSFIGGLAFPFGLVALIILGGDLVTGNMFCLSMALFDRKISLKQWGTNLFLVSLANLVGAIVIAYFFGFLSGTLTGDYTPKTIAIAQGRLGQPLPTFFSAIACNLLVSSGIYMAMAAKDITGKVVTASLIAVSFIIVGYQHVVANMFFLFAGYLAGGVSLGQLFSNLSLVWLGNLVGGSGLLAGGYYTAYKIGFKKKVSY</sequence>
<keyword evidence="4 6" id="KW-0472">Membrane</keyword>
<dbReference type="PANTHER" id="PTHR30520">
    <property type="entry name" value="FORMATE TRANSPORTER-RELATED"/>
    <property type="match status" value="1"/>
</dbReference>
<feature type="transmembrane region" description="Helical" evidence="6">
    <location>
        <begin position="226"/>
        <end position="247"/>
    </location>
</feature>
<evidence type="ECO:0000256" key="6">
    <source>
        <dbReference type="SAM" id="Phobius"/>
    </source>
</evidence>
<dbReference type="PANTHER" id="PTHR30520:SF6">
    <property type="entry name" value="FORMATE_NITRATE FAMILY TRANSPORTER (EUROFUNG)"/>
    <property type="match status" value="1"/>
</dbReference>
<keyword evidence="2 6" id="KW-0812">Transmembrane</keyword>
<dbReference type="InterPro" id="IPR000292">
    <property type="entry name" value="For/NO2_transpt"/>
</dbReference>
<evidence type="ECO:0000256" key="3">
    <source>
        <dbReference type="ARBA" id="ARBA00022989"/>
    </source>
</evidence>
<dbReference type="Gene3D" id="1.20.1080.10">
    <property type="entry name" value="Glycerol uptake facilitator protein"/>
    <property type="match status" value="1"/>
</dbReference>
<dbReference type="EMBL" id="JAFBEI010000018">
    <property type="protein sequence ID" value="MBM7636205.1"/>
    <property type="molecule type" value="Genomic_DNA"/>
</dbReference>
<organism evidence="7 8">
    <name type="scientific">Streptococcus saliviloxodontae</name>
    <dbReference type="NCBI Taxonomy" id="1349416"/>
    <lineage>
        <taxon>Bacteria</taxon>
        <taxon>Bacillati</taxon>
        <taxon>Bacillota</taxon>
        <taxon>Bacilli</taxon>
        <taxon>Lactobacillales</taxon>
        <taxon>Streptococcaceae</taxon>
        <taxon>Streptococcus</taxon>
    </lineage>
</organism>
<comment type="similarity">
    <text evidence="5">Belongs to the FNT transporter (TC 1.A.16) family.</text>
</comment>
<feature type="transmembrane region" description="Helical" evidence="6">
    <location>
        <begin position="23"/>
        <end position="45"/>
    </location>
</feature>
<evidence type="ECO:0000313" key="8">
    <source>
        <dbReference type="Proteomes" id="UP000809081"/>
    </source>
</evidence>
<gene>
    <name evidence="7" type="ORF">JOC31_001024</name>
</gene>
<name>A0ABS2PMI0_9STRE</name>
<evidence type="ECO:0000256" key="5">
    <source>
        <dbReference type="ARBA" id="ARBA00049660"/>
    </source>
</evidence>
<dbReference type="RefSeq" id="WP_205017095.1">
    <property type="nucleotide sequence ID" value="NZ_JAFBEI010000018.1"/>
</dbReference>
<dbReference type="Pfam" id="PF01226">
    <property type="entry name" value="Form_Nir_trans"/>
    <property type="match status" value="1"/>
</dbReference>
<evidence type="ECO:0000256" key="4">
    <source>
        <dbReference type="ARBA" id="ARBA00023136"/>
    </source>
</evidence>
<dbReference type="InterPro" id="IPR023271">
    <property type="entry name" value="Aquaporin-like"/>
</dbReference>
<feature type="transmembrane region" description="Helical" evidence="6">
    <location>
        <begin position="155"/>
        <end position="175"/>
    </location>
</feature>
<accession>A0ABS2PMI0</accession>
<proteinExistence type="inferred from homology"/>
<evidence type="ECO:0000256" key="1">
    <source>
        <dbReference type="ARBA" id="ARBA00004141"/>
    </source>
</evidence>
<protein>
    <submittedName>
        <fullName evidence="7">Formate/nitrite transporter</fullName>
    </submittedName>
</protein>
<keyword evidence="3 6" id="KW-1133">Transmembrane helix</keyword>
<feature type="transmembrane region" description="Helical" evidence="6">
    <location>
        <begin position="187"/>
        <end position="214"/>
    </location>
</feature>
<feature type="transmembrane region" description="Helical" evidence="6">
    <location>
        <begin position="106"/>
        <end position="128"/>
    </location>
</feature>
<evidence type="ECO:0000313" key="7">
    <source>
        <dbReference type="EMBL" id="MBM7636205.1"/>
    </source>
</evidence>
<feature type="transmembrane region" description="Helical" evidence="6">
    <location>
        <begin position="65"/>
        <end position="94"/>
    </location>
</feature>
<evidence type="ECO:0000256" key="2">
    <source>
        <dbReference type="ARBA" id="ARBA00022692"/>
    </source>
</evidence>